<proteinExistence type="predicted"/>
<organism evidence="1">
    <name type="scientific">Longilinea arvoryzae</name>
    <dbReference type="NCBI Taxonomy" id="360412"/>
    <lineage>
        <taxon>Bacteria</taxon>
        <taxon>Bacillati</taxon>
        <taxon>Chloroflexota</taxon>
        <taxon>Anaerolineae</taxon>
        <taxon>Anaerolineales</taxon>
        <taxon>Anaerolineaceae</taxon>
        <taxon>Longilinea</taxon>
    </lineage>
</organism>
<gene>
    <name evidence="1" type="ORF">LARV_00917</name>
</gene>
<reference evidence="1" key="1">
    <citation type="submission" date="2015-07" db="EMBL/GenBank/DDBJ databases">
        <title>Draft Genome Sequences of Anaerolinea thermolimosa IMO-1, Bellilinea caldifistulae GOMI-1, Leptolinea tardivitalis YMTK-2, Levilinea saccharolytica KIBI-1,Longilinea arvoryzae KOME-1, Previously Described as Members of the Anaerolineaceae (Chloroflexi).</title>
        <authorList>
            <person name="Sekiguchi Y."/>
            <person name="Ohashi A."/>
            <person name="Matsuura N."/>
            <person name="Tourlousse M.D."/>
        </authorList>
    </citation>
    <scope>NUCLEOTIDE SEQUENCE [LARGE SCALE GENOMIC DNA]</scope>
    <source>
        <strain evidence="1">KOME-1</strain>
    </source>
</reference>
<accession>A0A0S7B7R4</accession>
<dbReference type="EMBL" id="DF967972">
    <property type="protein sequence ID" value="GAP13166.1"/>
    <property type="molecule type" value="Genomic_DNA"/>
</dbReference>
<dbReference type="STRING" id="360412.LARV_00917"/>
<keyword evidence="2" id="KW-1185">Reference proteome</keyword>
<name>A0A0S7B7R4_9CHLR</name>
<evidence type="ECO:0000313" key="1">
    <source>
        <dbReference type="EMBL" id="GAP13166.1"/>
    </source>
</evidence>
<evidence type="ECO:0000313" key="2">
    <source>
        <dbReference type="Proteomes" id="UP000055060"/>
    </source>
</evidence>
<protein>
    <submittedName>
        <fullName evidence="1">Uncharacterized protein</fullName>
    </submittedName>
</protein>
<sequence>MCFDIRFLDELFPPEFAGYTAPKGYLWKVIYDPTRNEEDPGLFYGSLFRLLDILPTKDEVSPWPERIIFEHIQTGQRLSFIEGQPVYLNLPEEIVKRRLRNQKNKSIHNIQTSKVYMHSAIGIRCE</sequence>
<dbReference type="OrthoDB" id="163911at2"/>
<dbReference type="AlphaFoldDB" id="A0A0S7B7R4"/>
<dbReference type="Proteomes" id="UP000055060">
    <property type="component" value="Unassembled WGS sequence"/>
</dbReference>
<dbReference type="RefSeq" id="WP_075072519.1">
    <property type="nucleotide sequence ID" value="NZ_DF967972.1"/>
</dbReference>